<reference evidence="2 3" key="1">
    <citation type="submission" date="2016-08" db="EMBL/GenBank/DDBJ databases">
        <title>Whole genome shotgun sequence of Pichia membranifaciens KS47-1.</title>
        <authorList>
            <person name="Konishi M."/>
            <person name="Ishida M."/>
            <person name="Arakawa T."/>
            <person name="Kato Y."/>
            <person name="Horiuchi J."/>
        </authorList>
    </citation>
    <scope>NUCLEOTIDE SEQUENCE [LARGE SCALE GENOMIC DNA]</scope>
    <source>
        <strain evidence="2 3">KS47-1</strain>
    </source>
</reference>
<evidence type="ECO:0000313" key="3">
    <source>
        <dbReference type="Proteomes" id="UP000186136"/>
    </source>
</evidence>
<protein>
    <submittedName>
        <fullName evidence="2">Uncharacterized protein</fullName>
    </submittedName>
</protein>
<sequence>MATGYGAGDNGTGKCDMETVPRAPPPKAVGDLVLRRVETGVWRPALARAEPFPQYDTSEDRDCHQEEDLRQSM</sequence>
<dbReference type="EMBL" id="BDGI01000034">
    <property type="protein sequence ID" value="GAV27436.1"/>
    <property type="molecule type" value="Genomic_DNA"/>
</dbReference>
<evidence type="ECO:0000256" key="1">
    <source>
        <dbReference type="SAM" id="MobiDB-lite"/>
    </source>
</evidence>
<proteinExistence type="predicted"/>
<comment type="caution">
    <text evidence="2">The sequence shown here is derived from an EMBL/GenBank/DDBJ whole genome shotgun (WGS) entry which is preliminary data.</text>
</comment>
<dbReference type="AlphaFoldDB" id="A0A1Q2YCY4"/>
<feature type="region of interest" description="Disordered" evidence="1">
    <location>
        <begin position="49"/>
        <end position="73"/>
    </location>
</feature>
<organism evidence="2 3">
    <name type="scientific">Pichia membranifaciens</name>
    <dbReference type="NCBI Taxonomy" id="4926"/>
    <lineage>
        <taxon>Eukaryota</taxon>
        <taxon>Fungi</taxon>
        <taxon>Dikarya</taxon>
        <taxon>Ascomycota</taxon>
        <taxon>Saccharomycotina</taxon>
        <taxon>Pichiomycetes</taxon>
        <taxon>Pichiales</taxon>
        <taxon>Pichiaceae</taxon>
        <taxon>Pichia</taxon>
    </lineage>
</organism>
<keyword evidence="3" id="KW-1185">Reference proteome</keyword>
<feature type="compositionally biased region" description="Gly residues" evidence="1">
    <location>
        <begin position="1"/>
        <end position="11"/>
    </location>
</feature>
<dbReference type="Proteomes" id="UP000186136">
    <property type="component" value="Unassembled WGS sequence"/>
</dbReference>
<name>A0A1Q2YCY4_9ASCO</name>
<evidence type="ECO:0000313" key="2">
    <source>
        <dbReference type="EMBL" id="GAV27436.1"/>
    </source>
</evidence>
<feature type="compositionally biased region" description="Basic and acidic residues" evidence="1">
    <location>
        <begin position="58"/>
        <end position="73"/>
    </location>
</feature>
<accession>A0A1Q2YCY4</accession>
<feature type="region of interest" description="Disordered" evidence="1">
    <location>
        <begin position="1"/>
        <end position="27"/>
    </location>
</feature>
<gene>
    <name evidence="2" type="ORF">PMKS-000904</name>
</gene>